<gene>
    <name evidence="2" type="ORF">G7Y89_g6696</name>
</gene>
<dbReference type="SUPFAM" id="SSF48264">
    <property type="entry name" value="Cytochrome P450"/>
    <property type="match status" value="1"/>
</dbReference>
<dbReference type="GO" id="GO:0005506">
    <property type="term" value="F:iron ion binding"/>
    <property type="evidence" value="ECO:0007669"/>
    <property type="project" value="InterPro"/>
</dbReference>
<dbReference type="EMBL" id="JAAMPI010000444">
    <property type="protein sequence ID" value="KAF4631437.1"/>
    <property type="molecule type" value="Genomic_DNA"/>
</dbReference>
<feature type="compositionally biased region" description="Polar residues" evidence="1">
    <location>
        <begin position="28"/>
        <end position="39"/>
    </location>
</feature>
<dbReference type="GO" id="GO:0016705">
    <property type="term" value="F:oxidoreductase activity, acting on paired donors, with incorporation or reduction of molecular oxygen"/>
    <property type="evidence" value="ECO:0007669"/>
    <property type="project" value="InterPro"/>
</dbReference>
<dbReference type="Proteomes" id="UP000566819">
    <property type="component" value="Unassembled WGS sequence"/>
</dbReference>
<sequence>MPDLSYEDRAKDVANDLQTRTRMEDQWRQSTAVNRQQAMISPLGDERARIELERSQSRSERQQDSQESPQSVGVGDDTTEEELQARMISQSMRRVSTLENEVPRCWEHDCNGREFSTWSNLARHRREKSKDHVRSRYPLCGMSFSRKVVLVNHVRRRTCERNRRESVCKGIAKAPGLRAEILVQYITSEHLELTVKWAALTGGIADEVDFVIISWRPRVVGMQYPPVLYIIVRKARMSSKDEHNLILGIRKYESTKDNALVLHCDHCPYQGEAYLTSCCLSSSAVLHERTNPANLNASIARVRRNKVPGGQLSGFVPYNHMTMPTNDEWRANRRLIAETMSPRFLNRHAAHYMHKSTSEYIDLLLEKEKMSAGRPFEVSADTFGVMLDGIVGATFGTDSGAVKRQLNFIQDFNGVAPIDDSRGFANFARTPDPPLLDALILLMWSLHIPTHPLGGPFLHKMAMRILPRYRDALTLVRSYLDDSVKTAEKKRQHLNEEIEVDSSTAVDLIVKREIELAKSQDRAPDLHTGLLRDELFGILFGFDVLNIMAIWGLDISSTYEEEDGGSLRNIVVHQINVLSERWLTQDSDGRKRFNTRVGPRHMLGTGVRACFGQKQATSVMRIFFTLVV</sequence>
<evidence type="ECO:0008006" key="4">
    <source>
        <dbReference type="Google" id="ProtNLM"/>
    </source>
</evidence>
<keyword evidence="3" id="KW-1185">Reference proteome</keyword>
<dbReference type="InterPro" id="IPR036396">
    <property type="entry name" value="Cyt_P450_sf"/>
</dbReference>
<protein>
    <recommendedName>
        <fullName evidence="4">C2H2-type domain-containing protein</fullName>
    </recommendedName>
</protein>
<proteinExistence type="predicted"/>
<accession>A0A8H4W2L8</accession>
<feature type="region of interest" description="Disordered" evidence="1">
    <location>
        <begin position="1"/>
        <end position="78"/>
    </location>
</feature>
<feature type="compositionally biased region" description="Basic and acidic residues" evidence="1">
    <location>
        <begin position="1"/>
        <end position="27"/>
    </location>
</feature>
<evidence type="ECO:0000313" key="2">
    <source>
        <dbReference type="EMBL" id="KAF4631437.1"/>
    </source>
</evidence>
<evidence type="ECO:0000256" key="1">
    <source>
        <dbReference type="SAM" id="MobiDB-lite"/>
    </source>
</evidence>
<dbReference type="GO" id="GO:0020037">
    <property type="term" value="F:heme binding"/>
    <property type="evidence" value="ECO:0007669"/>
    <property type="project" value="InterPro"/>
</dbReference>
<name>A0A8H4W2L8_9HELO</name>
<feature type="compositionally biased region" description="Basic and acidic residues" evidence="1">
    <location>
        <begin position="44"/>
        <end position="64"/>
    </location>
</feature>
<dbReference type="Gene3D" id="1.10.630.10">
    <property type="entry name" value="Cytochrome P450"/>
    <property type="match status" value="1"/>
</dbReference>
<dbReference type="OrthoDB" id="1470350at2759"/>
<evidence type="ECO:0000313" key="3">
    <source>
        <dbReference type="Proteomes" id="UP000566819"/>
    </source>
</evidence>
<reference evidence="2 3" key="1">
    <citation type="submission" date="2020-03" db="EMBL/GenBank/DDBJ databases">
        <title>Draft Genome Sequence of Cudoniella acicularis.</title>
        <authorList>
            <person name="Buettner E."/>
            <person name="Kellner H."/>
        </authorList>
    </citation>
    <scope>NUCLEOTIDE SEQUENCE [LARGE SCALE GENOMIC DNA]</scope>
    <source>
        <strain evidence="2 3">DSM 108380</strain>
    </source>
</reference>
<organism evidence="2 3">
    <name type="scientific">Cudoniella acicularis</name>
    <dbReference type="NCBI Taxonomy" id="354080"/>
    <lineage>
        <taxon>Eukaryota</taxon>
        <taxon>Fungi</taxon>
        <taxon>Dikarya</taxon>
        <taxon>Ascomycota</taxon>
        <taxon>Pezizomycotina</taxon>
        <taxon>Leotiomycetes</taxon>
        <taxon>Helotiales</taxon>
        <taxon>Tricladiaceae</taxon>
        <taxon>Cudoniella</taxon>
    </lineage>
</organism>
<comment type="caution">
    <text evidence="2">The sequence shown here is derived from an EMBL/GenBank/DDBJ whole genome shotgun (WGS) entry which is preliminary data.</text>
</comment>
<dbReference type="AlphaFoldDB" id="A0A8H4W2L8"/>
<dbReference type="GO" id="GO:0004497">
    <property type="term" value="F:monooxygenase activity"/>
    <property type="evidence" value="ECO:0007669"/>
    <property type="project" value="InterPro"/>
</dbReference>